<name>A0A284S406_ARMOS</name>
<dbReference type="OMA" id="INIEDGM"/>
<dbReference type="AlphaFoldDB" id="A0A284S406"/>
<feature type="region of interest" description="Disordered" evidence="1">
    <location>
        <begin position="65"/>
        <end position="95"/>
    </location>
</feature>
<accession>A0A284S406</accession>
<feature type="compositionally biased region" description="Acidic residues" evidence="1">
    <location>
        <begin position="69"/>
        <end position="95"/>
    </location>
</feature>
<dbReference type="EMBL" id="FUEG01000030">
    <property type="protein sequence ID" value="SJL15739.1"/>
    <property type="molecule type" value="Genomic_DNA"/>
</dbReference>
<proteinExistence type="predicted"/>
<evidence type="ECO:0000313" key="3">
    <source>
        <dbReference type="Proteomes" id="UP000219338"/>
    </source>
</evidence>
<dbReference type="OrthoDB" id="3232711at2759"/>
<evidence type="ECO:0000313" key="2">
    <source>
        <dbReference type="EMBL" id="SJL15739.1"/>
    </source>
</evidence>
<organism evidence="2 3">
    <name type="scientific">Armillaria ostoyae</name>
    <name type="common">Armillaria root rot fungus</name>
    <dbReference type="NCBI Taxonomy" id="47428"/>
    <lineage>
        <taxon>Eukaryota</taxon>
        <taxon>Fungi</taxon>
        <taxon>Dikarya</taxon>
        <taxon>Basidiomycota</taxon>
        <taxon>Agaricomycotina</taxon>
        <taxon>Agaricomycetes</taxon>
        <taxon>Agaricomycetidae</taxon>
        <taxon>Agaricales</taxon>
        <taxon>Marasmiineae</taxon>
        <taxon>Physalacriaceae</taxon>
        <taxon>Armillaria</taxon>
    </lineage>
</organism>
<reference evidence="3" key="1">
    <citation type="journal article" date="2017" name="Nat. Ecol. Evol.">
        <title>Genome expansion and lineage-specific genetic innovations in the forest pathogenic fungi Armillaria.</title>
        <authorList>
            <person name="Sipos G."/>
            <person name="Prasanna A.N."/>
            <person name="Walter M.C."/>
            <person name="O'Connor E."/>
            <person name="Balint B."/>
            <person name="Krizsan K."/>
            <person name="Kiss B."/>
            <person name="Hess J."/>
            <person name="Varga T."/>
            <person name="Slot J."/>
            <person name="Riley R."/>
            <person name="Boka B."/>
            <person name="Rigling D."/>
            <person name="Barry K."/>
            <person name="Lee J."/>
            <person name="Mihaltcheva S."/>
            <person name="LaButti K."/>
            <person name="Lipzen A."/>
            <person name="Waldron R."/>
            <person name="Moloney N.M."/>
            <person name="Sperisen C."/>
            <person name="Kredics L."/>
            <person name="Vagvoelgyi C."/>
            <person name="Patrignani A."/>
            <person name="Fitzpatrick D."/>
            <person name="Nagy I."/>
            <person name="Doyle S."/>
            <person name="Anderson J.B."/>
            <person name="Grigoriev I.V."/>
            <person name="Gueldener U."/>
            <person name="Muensterkoetter M."/>
            <person name="Nagy L.G."/>
        </authorList>
    </citation>
    <scope>NUCLEOTIDE SEQUENCE [LARGE SCALE GENOMIC DNA]</scope>
    <source>
        <strain evidence="3">C18/9</strain>
    </source>
</reference>
<protein>
    <submittedName>
        <fullName evidence="2">Uncharacterized protein</fullName>
    </submittedName>
</protein>
<keyword evidence="3" id="KW-1185">Reference proteome</keyword>
<gene>
    <name evidence="2" type="ORF">ARMOST_19244</name>
</gene>
<sequence>MRRVLKFLAWKADWWEARRVAREVAGNDRLAEGLFAYAHEQANLQCQLKDKFEVLWKMPLEDMDREIEAESDADEEDSEDSSSEDSSEDDENVDI</sequence>
<evidence type="ECO:0000256" key="1">
    <source>
        <dbReference type="SAM" id="MobiDB-lite"/>
    </source>
</evidence>
<dbReference type="Proteomes" id="UP000219338">
    <property type="component" value="Unassembled WGS sequence"/>
</dbReference>